<name>A0A843V2A9_COLES</name>
<dbReference type="Proteomes" id="UP000652761">
    <property type="component" value="Unassembled WGS sequence"/>
</dbReference>
<dbReference type="Gene3D" id="3.50.50.60">
    <property type="entry name" value="FAD/NAD(P)-binding domain"/>
    <property type="match status" value="1"/>
</dbReference>
<dbReference type="Gene3D" id="3.30.9.10">
    <property type="entry name" value="D-Amino Acid Oxidase, subunit A, domain 2"/>
    <property type="match status" value="1"/>
</dbReference>
<dbReference type="InterPro" id="IPR006076">
    <property type="entry name" value="FAD-dep_OxRdtase"/>
</dbReference>
<dbReference type="PANTHER" id="PTHR13847">
    <property type="entry name" value="SARCOSINE DEHYDROGENASE-RELATED"/>
    <property type="match status" value="1"/>
</dbReference>
<sequence length="417" mass="45106">MGTQIPLLISATADAAAQGHLHLAQPPHPLLLPRKNPPGTRCLELDLQDSPWHGTSWRSLPCSIFFVSFPTSPLETGEFRKSPKESPLCVDVYDEIGIGGGASGVAGGLIHPYSPKGKLLWRGAEFWRECLKLLSIAERAPTVRARDGVSADLLDSPNEQIVWRRGIVRPATTLKNAEILKENAQGCLDSCSIKILDQYAVQKLVPGSYNGVIICLGAKADMLPELSGILPLRMCRGVVAHMKLPDDIREPYGSWSPSVLSDAWLAVQGPRTAIMGSTWQWGSRDYSSRVSPEEGCRAFEELLPKASVVYPAVKQWEFVGASGGLRAMPPLTALGSLPLLGCVNDLVGEKFGCNYWLIGGLGARGLLYHGLLGKLTAQAVISSNEGILPSELTSWKKLKFAKGKMTGHLGEKERIKG</sequence>
<evidence type="ECO:0000259" key="1">
    <source>
        <dbReference type="Pfam" id="PF01266"/>
    </source>
</evidence>
<dbReference type="EMBL" id="NMUH01001012">
    <property type="protein sequence ID" value="MQL87874.1"/>
    <property type="molecule type" value="Genomic_DNA"/>
</dbReference>
<comment type="caution">
    <text evidence="2">The sequence shown here is derived from an EMBL/GenBank/DDBJ whole genome shotgun (WGS) entry which is preliminary data.</text>
</comment>
<dbReference type="AlphaFoldDB" id="A0A843V2A9"/>
<organism evidence="2 3">
    <name type="scientific">Colocasia esculenta</name>
    <name type="common">Wild taro</name>
    <name type="synonym">Arum esculentum</name>
    <dbReference type="NCBI Taxonomy" id="4460"/>
    <lineage>
        <taxon>Eukaryota</taxon>
        <taxon>Viridiplantae</taxon>
        <taxon>Streptophyta</taxon>
        <taxon>Embryophyta</taxon>
        <taxon>Tracheophyta</taxon>
        <taxon>Spermatophyta</taxon>
        <taxon>Magnoliopsida</taxon>
        <taxon>Liliopsida</taxon>
        <taxon>Araceae</taxon>
        <taxon>Aroideae</taxon>
        <taxon>Colocasieae</taxon>
        <taxon>Colocasia</taxon>
    </lineage>
</organism>
<dbReference type="InterPro" id="IPR036188">
    <property type="entry name" value="FAD/NAD-bd_sf"/>
</dbReference>
<accession>A0A843V2A9</accession>
<feature type="domain" description="FAD dependent oxidoreductase" evidence="1">
    <location>
        <begin position="201"/>
        <end position="378"/>
    </location>
</feature>
<keyword evidence="3" id="KW-1185">Reference proteome</keyword>
<dbReference type="OrthoDB" id="547145at2759"/>
<evidence type="ECO:0000313" key="3">
    <source>
        <dbReference type="Proteomes" id="UP000652761"/>
    </source>
</evidence>
<dbReference type="Pfam" id="PF01266">
    <property type="entry name" value="DAO"/>
    <property type="match status" value="1"/>
</dbReference>
<proteinExistence type="predicted"/>
<dbReference type="GO" id="GO:0005737">
    <property type="term" value="C:cytoplasm"/>
    <property type="evidence" value="ECO:0007669"/>
    <property type="project" value="TreeGrafter"/>
</dbReference>
<dbReference type="SUPFAM" id="SSF51971">
    <property type="entry name" value="Nucleotide-binding domain"/>
    <property type="match status" value="1"/>
</dbReference>
<reference evidence="2" key="1">
    <citation type="submission" date="2017-07" db="EMBL/GenBank/DDBJ databases">
        <title>Taro Niue Genome Assembly and Annotation.</title>
        <authorList>
            <person name="Atibalentja N."/>
            <person name="Keating K."/>
            <person name="Fields C.J."/>
        </authorList>
    </citation>
    <scope>NUCLEOTIDE SEQUENCE</scope>
    <source>
        <strain evidence="2">Niue_2</strain>
        <tissue evidence="2">Leaf</tissue>
    </source>
</reference>
<gene>
    <name evidence="2" type="ORF">Taro_020425</name>
</gene>
<protein>
    <recommendedName>
        <fullName evidence="1">FAD dependent oxidoreductase domain-containing protein</fullName>
    </recommendedName>
</protein>
<dbReference type="PANTHER" id="PTHR13847:SF261">
    <property type="entry name" value="FAD-DEPENDENT OXIDOREDUCTASE FAMILY PROTEIN"/>
    <property type="match status" value="1"/>
</dbReference>
<evidence type="ECO:0000313" key="2">
    <source>
        <dbReference type="EMBL" id="MQL87874.1"/>
    </source>
</evidence>